<reference evidence="2" key="1">
    <citation type="journal article" date="2020" name="mSystems">
        <title>Genome- and Community-Level Interaction Insights into Carbon Utilization and Element Cycling Functions of Hydrothermarchaeota in Hydrothermal Sediment.</title>
        <authorList>
            <person name="Zhou Z."/>
            <person name="Liu Y."/>
            <person name="Xu W."/>
            <person name="Pan J."/>
            <person name="Luo Z.H."/>
            <person name="Li M."/>
        </authorList>
    </citation>
    <scope>NUCLEOTIDE SEQUENCE [LARGE SCALE GENOMIC DNA]</scope>
    <source>
        <strain evidence="2">SpSt-402</strain>
    </source>
</reference>
<sequence length="355" mass="38788">MKLQLFSTLTVCAVLGFVQPAKAFNVEACAKNPITAKPQAINLLQPIDQKLLNCVPGLSSIVGKWKNQSNKITASLDKLKIGNNGKSSIEKLEYNLAGNYIDLRVAAKAAHTWKLKECLVPRIVFKWGIPKQDGCNKWIEKPISASATCSYNYTFNLSTGESKPVFKCGRGALGEYALDASAVTAILRGEMPTMGSLLSSVSITPPLFKDESRDEYQTVRNSMISRHQGSIVYFSSESFVNWASAKNQAGNAIASVVSGGSYSAELIRQIEQRLRSELTYMGTFASQTAIQLGTEQIVSMMTGKGTMKLKGFDVSVKVVNTPEIVQKCMVKPRRECTPEIKLPRLGFAIIATRGQ</sequence>
<evidence type="ECO:0000256" key="1">
    <source>
        <dbReference type="SAM" id="SignalP"/>
    </source>
</evidence>
<gene>
    <name evidence="2" type="ORF">ENR47_04930</name>
</gene>
<accession>A0A832M3I0</accession>
<organism evidence="2">
    <name type="scientific">Oscillatoriales cyanobacterium SpSt-402</name>
    <dbReference type="NCBI Taxonomy" id="2282168"/>
    <lineage>
        <taxon>Bacteria</taxon>
        <taxon>Bacillati</taxon>
        <taxon>Cyanobacteriota</taxon>
        <taxon>Cyanophyceae</taxon>
        <taxon>Oscillatoriophycideae</taxon>
        <taxon>Oscillatoriales</taxon>
    </lineage>
</organism>
<dbReference type="AlphaFoldDB" id="A0A832M3I0"/>
<dbReference type="EMBL" id="DSRD01000320">
    <property type="protein sequence ID" value="HGW93613.1"/>
    <property type="molecule type" value="Genomic_DNA"/>
</dbReference>
<feature type="chain" id="PRO_5032783488" evidence="1">
    <location>
        <begin position="24"/>
        <end position="355"/>
    </location>
</feature>
<protein>
    <submittedName>
        <fullName evidence="2">Uncharacterized protein</fullName>
    </submittedName>
</protein>
<keyword evidence="1" id="KW-0732">Signal</keyword>
<comment type="caution">
    <text evidence="2">The sequence shown here is derived from an EMBL/GenBank/DDBJ whole genome shotgun (WGS) entry which is preliminary data.</text>
</comment>
<feature type="signal peptide" evidence="1">
    <location>
        <begin position="1"/>
        <end position="23"/>
    </location>
</feature>
<proteinExistence type="predicted"/>
<name>A0A832M3I0_9CYAN</name>
<evidence type="ECO:0000313" key="2">
    <source>
        <dbReference type="EMBL" id="HGW93613.1"/>
    </source>
</evidence>